<comment type="caution">
    <text evidence="2">The sequence shown here is derived from an EMBL/GenBank/DDBJ whole genome shotgun (WGS) entry which is preliminary data.</text>
</comment>
<dbReference type="AlphaFoldDB" id="A0A8T0W176"/>
<evidence type="ECO:0000313" key="2">
    <source>
        <dbReference type="EMBL" id="KAG2638383.1"/>
    </source>
</evidence>
<proteinExistence type="predicted"/>
<accession>A0A8T0W176</accession>
<feature type="transmembrane region" description="Helical" evidence="1">
    <location>
        <begin position="81"/>
        <end position="101"/>
    </location>
</feature>
<keyword evidence="3" id="KW-1185">Reference proteome</keyword>
<keyword evidence="1" id="KW-0812">Transmembrane</keyword>
<dbReference type="Proteomes" id="UP000823388">
    <property type="component" value="Chromosome 2N"/>
</dbReference>
<evidence type="ECO:0000256" key="1">
    <source>
        <dbReference type="SAM" id="Phobius"/>
    </source>
</evidence>
<name>A0A8T0W176_PANVG</name>
<keyword evidence="1" id="KW-1133">Transmembrane helix</keyword>
<gene>
    <name evidence="2" type="ORF">PVAP13_2NG588500</name>
</gene>
<dbReference type="EMBL" id="CM029040">
    <property type="protein sequence ID" value="KAG2638383.1"/>
    <property type="molecule type" value="Genomic_DNA"/>
</dbReference>
<sequence length="187" mass="20503">MDRLASACDWLLMTVTGAVAISHAVLKFTLDLLVFLTHQRSASQHSQHLCDVITDGFRSLLAEFTHLVELLDRYLMSINQFVVFLAFFVVVLPLIMFVLLLGFVLLIAAAIIVAGASAICLVVDVIVIFTRENSNVAEPPPQPAINFEDLPGNKRSGSILLILVIILGTYFGETNRKLGGSCRSDRC</sequence>
<protein>
    <submittedName>
        <fullName evidence="2">Uncharacterized protein</fullName>
    </submittedName>
</protein>
<reference evidence="2" key="1">
    <citation type="submission" date="2020-05" db="EMBL/GenBank/DDBJ databases">
        <title>WGS assembly of Panicum virgatum.</title>
        <authorList>
            <person name="Lovell J.T."/>
            <person name="Jenkins J."/>
            <person name="Shu S."/>
            <person name="Juenger T.E."/>
            <person name="Schmutz J."/>
        </authorList>
    </citation>
    <scope>NUCLEOTIDE SEQUENCE</scope>
    <source>
        <strain evidence="2">AP13</strain>
    </source>
</reference>
<evidence type="ECO:0000313" key="3">
    <source>
        <dbReference type="Proteomes" id="UP000823388"/>
    </source>
</evidence>
<feature type="transmembrane region" description="Helical" evidence="1">
    <location>
        <begin position="106"/>
        <end position="129"/>
    </location>
</feature>
<keyword evidence="1" id="KW-0472">Membrane</keyword>
<organism evidence="2 3">
    <name type="scientific">Panicum virgatum</name>
    <name type="common">Blackwell switchgrass</name>
    <dbReference type="NCBI Taxonomy" id="38727"/>
    <lineage>
        <taxon>Eukaryota</taxon>
        <taxon>Viridiplantae</taxon>
        <taxon>Streptophyta</taxon>
        <taxon>Embryophyta</taxon>
        <taxon>Tracheophyta</taxon>
        <taxon>Spermatophyta</taxon>
        <taxon>Magnoliopsida</taxon>
        <taxon>Liliopsida</taxon>
        <taxon>Poales</taxon>
        <taxon>Poaceae</taxon>
        <taxon>PACMAD clade</taxon>
        <taxon>Panicoideae</taxon>
        <taxon>Panicodae</taxon>
        <taxon>Paniceae</taxon>
        <taxon>Panicinae</taxon>
        <taxon>Panicum</taxon>
        <taxon>Panicum sect. Hiantes</taxon>
    </lineage>
</organism>